<dbReference type="PANTHER" id="PTHR48029">
    <property type="entry name" value="NUCLEOLAR PROTEIN 8"/>
    <property type="match status" value="1"/>
</dbReference>
<feature type="domain" description="RRM" evidence="10">
    <location>
        <begin position="8"/>
        <end position="89"/>
    </location>
</feature>
<dbReference type="GO" id="GO:1902570">
    <property type="term" value="P:protein localization to nucleolus"/>
    <property type="evidence" value="ECO:0007669"/>
    <property type="project" value="TreeGrafter"/>
</dbReference>
<dbReference type="OrthoDB" id="21643at2759"/>
<name>A0A6P8NZF2_GEOSA</name>
<dbReference type="GO" id="GO:0003723">
    <property type="term" value="F:RNA binding"/>
    <property type="evidence" value="ECO:0007669"/>
    <property type="project" value="UniProtKB-UniRule"/>
</dbReference>
<reference evidence="12" key="1">
    <citation type="submission" date="2025-08" db="UniProtKB">
        <authorList>
            <consortium name="RefSeq"/>
        </authorList>
    </citation>
    <scope>IDENTIFICATION</scope>
</reference>
<evidence type="ECO:0000256" key="6">
    <source>
        <dbReference type="ARBA" id="ARBA00065066"/>
    </source>
</evidence>
<feature type="compositionally biased region" description="Polar residues" evidence="9">
    <location>
        <begin position="702"/>
        <end position="718"/>
    </location>
</feature>
<feature type="compositionally biased region" description="Low complexity" evidence="9">
    <location>
        <begin position="472"/>
        <end position="487"/>
    </location>
</feature>
<comment type="subunit">
    <text evidence="6">Interacts with the GTP form of RRAGA, RRAGC and RRAGD. Interacts with NIP7. Interacts with DDX18; the interaction is RNA-dependent. Interacts with DDX47; the interaction is RNA-dependent.</text>
</comment>
<feature type="region of interest" description="Disordered" evidence="9">
    <location>
        <begin position="689"/>
        <end position="807"/>
    </location>
</feature>
<keyword evidence="3 8" id="KW-0694">RNA-binding</keyword>
<dbReference type="RefSeq" id="XP_033781937.1">
    <property type="nucleotide sequence ID" value="XM_033926046.1"/>
</dbReference>
<feature type="region of interest" description="Disordered" evidence="9">
    <location>
        <begin position="834"/>
        <end position="882"/>
    </location>
</feature>
<feature type="region of interest" description="Disordered" evidence="9">
    <location>
        <begin position="1038"/>
        <end position="1064"/>
    </location>
</feature>
<feature type="region of interest" description="Disordered" evidence="9">
    <location>
        <begin position="466"/>
        <end position="492"/>
    </location>
</feature>
<evidence type="ECO:0000256" key="2">
    <source>
        <dbReference type="ARBA" id="ARBA00022553"/>
    </source>
</evidence>
<comment type="subcellular location">
    <subcellularLocation>
        <location evidence="1">Nucleus</location>
        <location evidence="1">Nucleolus</location>
    </subcellularLocation>
</comment>
<proteinExistence type="predicted"/>
<dbReference type="PROSITE" id="PS50102">
    <property type="entry name" value="RRM"/>
    <property type="match status" value="1"/>
</dbReference>
<gene>
    <name evidence="12" type="primary">NOL8</name>
</gene>
<feature type="compositionally biased region" description="Basic and acidic residues" evidence="9">
    <location>
        <begin position="263"/>
        <end position="284"/>
    </location>
</feature>
<comment type="function">
    <text evidence="5">Plays an essential role in the survival of diffuse-type gastric cancer cells. Acts as a nucleolar anchoring protein for DDX47. May be involved in regulation of gene expression at the post-transcriptional level or in ribosome biogenesis in cancer cells.</text>
</comment>
<dbReference type="InParanoid" id="A0A6P8NZF2"/>
<dbReference type="KEGG" id="gsh:117351159"/>
<keyword evidence="2" id="KW-0597">Phosphoprotein</keyword>
<dbReference type="InterPro" id="IPR012677">
    <property type="entry name" value="Nucleotide-bd_a/b_plait_sf"/>
</dbReference>
<evidence type="ECO:0000256" key="9">
    <source>
        <dbReference type="SAM" id="MobiDB-lite"/>
    </source>
</evidence>
<evidence type="ECO:0000256" key="4">
    <source>
        <dbReference type="ARBA" id="ARBA00023242"/>
    </source>
</evidence>
<dbReference type="FunCoup" id="A0A6P8NZF2">
    <property type="interactions" value="2733"/>
</dbReference>
<evidence type="ECO:0000313" key="11">
    <source>
        <dbReference type="Proteomes" id="UP000515159"/>
    </source>
</evidence>
<evidence type="ECO:0000256" key="7">
    <source>
        <dbReference type="ARBA" id="ARBA00068539"/>
    </source>
</evidence>
<evidence type="ECO:0000256" key="1">
    <source>
        <dbReference type="ARBA" id="ARBA00004604"/>
    </source>
</evidence>
<dbReference type="AlphaFoldDB" id="A0A6P8NZF2"/>
<evidence type="ECO:0000256" key="3">
    <source>
        <dbReference type="ARBA" id="ARBA00022884"/>
    </source>
</evidence>
<dbReference type="Pfam" id="PF00076">
    <property type="entry name" value="RRM_1"/>
    <property type="match status" value="1"/>
</dbReference>
<dbReference type="FunFam" id="3.30.70.330:FF:000346">
    <property type="entry name" value="Nucleolar protein 8"/>
    <property type="match status" value="1"/>
</dbReference>
<dbReference type="GO" id="GO:0005730">
    <property type="term" value="C:nucleolus"/>
    <property type="evidence" value="ECO:0007669"/>
    <property type="project" value="UniProtKB-SubCell"/>
</dbReference>
<feature type="region of interest" description="Disordered" evidence="9">
    <location>
        <begin position="200"/>
        <end position="302"/>
    </location>
</feature>
<dbReference type="CTD" id="55035"/>
<feature type="region of interest" description="Disordered" evidence="9">
    <location>
        <begin position="919"/>
        <end position="938"/>
    </location>
</feature>
<dbReference type="GeneID" id="117351159"/>
<sequence>MEKNKTLKRLYVGGLGHMISQTELKKRFNQFGDVTDVEIISRKDEQGNKTKTFAYLNISISETDLKKCVSILNTTKWKGCMLKIELAKESFLHRLAQERQEVKEKKEKPLTDSRSSLTESLRKAGVVDFQLKAVPGTEVPDHKDWVVSKFGRVLPVLNLKGQHRRKFIKYDPSRYCHNISKLNWESSETIPISQLTWHLEGGNDDISKKRRGEFTSSKAQPKKLRIQNSQENEPFPGSLNSGSHFESKRQHEQPGKAIQRPKTKLDIPFESRQIHTHHADEPKRKPFPNNYPRFRNSTGDGEIDSEEEMKVMVEMENRMQKGSPNNRDEDSNLEVVGDTFELKYKTHWALTDSTKTKTVSQRNKANIKEDIDGDDEYDSADTDEIIAVAKTPNQNSQKGEYLQKPKSVNLGKKEENQPEASKSIHNVHSVIAPLDAALNEMHNIDFTNSEANKRDENKMYLLPDTAADESESSSSESDLLDKSSNSKSDGDYETMMQNCYRLDLSLSDLERLATESANDGIGEGTTGSVNLCNSSRKVKKMKNDGTVSEKSALNKMPTKPEEILSSILDEESTDDEHNPKERKPHVKFPAFKGLGSLLEKKSSEVGFSEVPSKVSDSCLGATPHKLHFHNKDDVLENIQSVSKKVIKIPTTISNRLEELKPDASSSEDDNAVLRSAAVKEIKSLRRIIKSVKSNMRNDESSTKSGQEQESSDITSSEDSCTEDQNDSTSRSKLSTKKESNNTCSIGPVALGQNTKPERHFPNPALPPSGDSLEKESESPIPAHSKQVLDNQKRLAALQERQKERDMQKQLIQGALSNLDCQPASKSCHIVFESDNETEDKMEENSSGGLVSKERPKTKEFTTKRSGKLFDDSEDEDGASDADDIERFKIKTQFEGKVGEKLLQLQSRFGTDDRFRMDSRFLESGSEDNEAEKKKDGIATEEEQLAAEKMKNLEILQSLMPVKQTTKTMKFKDINALHYDPTREDHVAFEIKVETIPKDSKAQRKKKREEAEKLPEVSKEIYHSIAIDFKEAFGSAKRMSEESDTVMPWDKADNEPDGPGMSLTAGHSLRLLTESDKTEGTSAFTFSFFGDDAGQPATKEELYQIETIKPTKVAWREDLRFKDSSSEEDDEEPEVTEREESSTGTPSLPEKNTTRYFFFFFRDDERLKVGPKLFYRSSNLDDEREAWEKRSALLLEECRKRHKDAKRKVKAKQ</sequence>
<feature type="region of interest" description="Disordered" evidence="9">
    <location>
        <begin position="389"/>
        <end position="425"/>
    </location>
</feature>
<feature type="compositionally biased region" description="Basic and acidic residues" evidence="9">
    <location>
        <begin position="245"/>
        <end position="254"/>
    </location>
</feature>
<feature type="region of interest" description="Disordered" evidence="9">
    <location>
        <begin position="1118"/>
        <end position="1150"/>
    </location>
</feature>
<dbReference type="CDD" id="cd12226">
    <property type="entry name" value="RRM_NOL8"/>
    <property type="match status" value="1"/>
</dbReference>
<keyword evidence="4" id="KW-0539">Nucleus</keyword>
<evidence type="ECO:0000313" key="12">
    <source>
        <dbReference type="RefSeq" id="XP_033781937.1"/>
    </source>
</evidence>
<evidence type="ECO:0000256" key="5">
    <source>
        <dbReference type="ARBA" id="ARBA00054821"/>
    </source>
</evidence>
<organism evidence="11 12">
    <name type="scientific">Geotrypetes seraphini</name>
    <name type="common">Gaboon caecilian</name>
    <name type="synonym">Caecilia seraphini</name>
    <dbReference type="NCBI Taxonomy" id="260995"/>
    <lineage>
        <taxon>Eukaryota</taxon>
        <taxon>Metazoa</taxon>
        <taxon>Chordata</taxon>
        <taxon>Craniata</taxon>
        <taxon>Vertebrata</taxon>
        <taxon>Euteleostomi</taxon>
        <taxon>Amphibia</taxon>
        <taxon>Gymnophiona</taxon>
        <taxon>Geotrypetes</taxon>
    </lineage>
</organism>
<evidence type="ECO:0000256" key="8">
    <source>
        <dbReference type="PROSITE-ProRule" id="PRU00176"/>
    </source>
</evidence>
<keyword evidence="11" id="KW-1185">Reference proteome</keyword>
<feature type="compositionally biased region" description="Polar residues" evidence="9">
    <location>
        <begin position="226"/>
        <end position="244"/>
    </location>
</feature>
<accession>A0A6P8NZF2</accession>
<dbReference type="SUPFAM" id="SSF54928">
    <property type="entry name" value="RNA-binding domain, RBD"/>
    <property type="match status" value="1"/>
</dbReference>
<feature type="compositionally biased region" description="Basic and acidic residues" evidence="9">
    <location>
        <begin position="851"/>
        <end position="870"/>
    </location>
</feature>
<feature type="compositionally biased region" description="Acidic residues" evidence="9">
    <location>
        <begin position="871"/>
        <end position="882"/>
    </location>
</feature>
<dbReference type="InterPro" id="IPR034138">
    <property type="entry name" value="NOP8_RRM"/>
</dbReference>
<dbReference type="PANTHER" id="PTHR48029:SF1">
    <property type="entry name" value="NUCLEOLAR PROTEIN 8"/>
    <property type="match status" value="1"/>
</dbReference>
<dbReference type="SMART" id="SM00360">
    <property type="entry name" value="RRM"/>
    <property type="match status" value="1"/>
</dbReference>
<dbReference type="Gene3D" id="3.30.70.330">
    <property type="match status" value="1"/>
</dbReference>
<protein>
    <recommendedName>
        <fullName evidence="7">Nucleolar protein 8</fullName>
    </recommendedName>
</protein>
<evidence type="ECO:0000259" key="10">
    <source>
        <dbReference type="PROSITE" id="PS50102"/>
    </source>
</evidence>
<dbReference type="InterPro" id="IPR000504">
    <property type="entry name" value="RRM_dom"/>
</dbReference>
<dbReference type="InterPro" id="IPR035979">
    <property type="entry name" value="RBD_domain_sf"/>
</dbReference>
<dbReference type="Proteomes" id="UP000515159">
    <property type="component" value="Chromosome 17"/>
</dbReference>